<feature type="domain" description="ARG and Rhodanese-Phosphatase-superfamily-associated" evidence="1">
    <location>
        <begin position="12"/>
        <end position="292"/>
    </location>
</feature>
<reference evidence="2 3" key="1">
    <citation type="submission" date="2018-03" db="EMBL/GenBank/DDBJ databases">
        <title>Draft Genome Sequences of the Obligatory Marine Myxobacteria Enhygromyxa salina SWB007.</title>
        <authorList>
            <person name="Poehlein A."/>
            <person name="Moghaddam J.A."/>
            <person name="Harms H."/>
            <person name="Alanjari M."/>
            <person name="Koenig G.M."/>
            <person name="Daniel R."/>
            <person name="Schaeberle T.F."/>
        </authorList>
    </citation>
    <scope>NUCLEOTIDE SEQUENCE [LARGE SCALE GENOMIC DNA]</scope>
    <source>
        <strain evidence="2 3">SWB007</strain>
    </source>
</reference>
<comment type="caution">
    <text evidence="2">The sequence shown here is derived from an EMBL/GenBank/DDBJ whole genome shotgun (WGS) entry which is preliminary data.</text>
</comment>
<evidence type="ECO:0000313" key="2">
    <source>
        <dbReference type="EMBL" id="PRQ08276.1"/>
    </source>
</evidence>
<evidence type="ECO:0000259" key="1">
    <source>
        <dbReference type="Pfam" id="PF22549"/>
    </source>
</evidence>
<gene>
    <name evidence="2" type="ORF">ENSA7_18980</name>
</gene>
<dbReference type="RefSeq" id="WP_106088921.1">
    <property type="nucleotide sequence ID" value="NZ_PVNL01000042.1"/>
</dbReference>
<proteinExistence type="predicted"/>
<sequence length="388" mass="43477">MSAPTSSSRATITLNGLSLGASQLWGSVRLVPLLRDQPIEDLRLSPQCWGGPTAVSLPDHTTYSAFIPHAFVASWSHDNTPVASLGTQLAHASTSKTNNQHFQVRLAHRMAKRERQRGVAVPRLRFLPLHTAFEAYLALHFAGPDVLRREYSAQVLSSGLSPRVEMVTPGAWLPGLEEALRVFEIRDGQVGVLLFVADAFAGAFVVPHPEDYRRLHRTLLTDCYGELVYCYACLYDGAAALVRPFRAENIGSIADLRVELARARADWTAQLHNMAGGLFEQEVHMQHVYRLGKHYRLHRFLPEFRLKTENHIGELISGRDGETAYLKTFRLSEAQVRRGYLLSVLARHDWDLDAAAKAMNTDKLELCKRLERAGFGELLRAHLRRAVS</sequence>
<dbReference type="OrthoDB" id="5487146at2"/>
<dbReference type="Pfam" id="PF22549">
    <property type="entry name" value="ARPP-2"/>
    <property type="match status" value="1"/>
</dbReference>
<name>A0A2S9YT62_9BACT</name>
<protein>
    <recommendedName>
        <fullName evidence="1">ARG and Rhodanese-Phosphatase-superfamily-associated domain-containing protein</fullName>
    </recommendedName>
</protein>
<evidence type="ECO:0000313" key="3">
    <source>
        <dbReference type="Proteomes" id="UP000238823"/>
    </source>
</evidence>
<dbReference type="AlphaFoldDB" id="A0A2S9YT62"/>
<dbReference type="InterPro" id="IPR054346">
    <property type="entry name" value="ARPP-2"/>
</dbReference>
<accession>A0A2S9YT62</accession>
<dbReference type="EMBL" id="PVNL01000042">
    <property type="protein sequence ID" value="PRQ08276.1"/>
    <property type="molecule type" value="Genomic_DNA"/>
</dbReference>
<dbReference type="Proteomes" id="UP000238823">
    <property type="component" value="Unassembled WGS sequence"/>
</dbReference>
<organism evidence="2 3">
    <name type="scientific">Enhygromyxa salina</name>
    <dbReference type="NCBI Taxonomy" id="215803"/>
    <lineage>
        <taxon>Bacteria</taxon>
        <taxon>Pseudomonadati</taxon>
        <taxon>Myxococcota</taxon>
        <taxon>Polyangia</taxon>
        <taxon>Nannocystales</taxon>
        <taxon>Nannocystaceae</taxon>
        <taxon>Enhygromyxa</taxon>
    </lineage>
</organism>